<sequence>MSGRYELDPFPVPGGSMGQVWFGRDTRLERDIAVKFIRFDEGRHNGALARRFRRESRIMARLEHPGVPAVYDWGEQDGQPFLVMQRVRGINVSDLIAEQAPLPIGWAAAIGAQVCSVLVAAHEASLVHRDLKPGNLMLERNGAVKVLDFGLAVAPALPGFSKITHSDENPGTLAYMAPEQFLDANNPGYASDLYALGCTLHEMLSGGRPFDGSTTYLLMNQHVHERPPALREVGAEVPARLERLVLDLLAKNPEDRPAGAEVVHQRLLPFVHELGRLPGALNPPSQRDPVRMYAGVLSQVFADVPPAVPAAAPASSRIATGGDDPFFEGEGEVYADRRALDSRLHRADMWFDSGDYRNAARTYADIAGRLRVREDIELVLRCGKREATCHSRIGDGSSALRTLEDLLRDVRPVLDVDDIRIIELQRDIGLLQLSGGKRHEARRTLNALPRNR</sequence>
<evidence type="ECO:0000259" key="7">
    <source>
        <dbReference type="PROSITE" id="PS50011"/>
    </source>
</evidence>
<dbReference type="PANTHER" id="PTHR43289:SF6">
    <property type="entry name" value="SERINE_THREONINE-PROTEIN KINASE NEKL-3"/>
    <property type="match status" value="1"/>
</dbReference>
<dbReference type="CDD" id="cd14014">
    <property type="entry name" value="STKc_PknB_like"/>
    <property type="match status" value="1"/>
</dbReference>
<evidence type="ECO:0000256" key="2">
    <source>
        <dbReference type="ARBA" id="ARBA00022527"/>
    </source>
</evidence>
<evidence type="ECO:0000256" key="5">
    <source>
        <dbReference type="ARBA" id="ARBA00022777"/>
    </source>
</evidence>
<gene>
    <name evidence="8" type="ORF">GA0070608_5255</name>
</gene>
<evidence type="ECO:0000256" key="4">
    <source>
        <dbReference type="ARBA" id="ARBA00022741"/>
    </source>
</evidence>
<dbReference type="EC" id="2.7.11.1" evidence="1"/>
<dbReference type="EMBL" id="FMIC01000002">
    <property type="protein sequence ID" value="SCL72930.1"/>
    <property type="molecule type" value="Genomic_DNA"/>
</dbReference>
<protein>
    <recommendedName>
        <fullName evidence="1">non-specific serine/threonine protein kinase</fullName>
        <ecNumber evidence="1">2.7.11.1</ecNumber>
    </recommendedName>
</protein>
<keyword evidence="2" id="KW-0723">Serine/threonine-protein kinase</keyword>
<dbReference type="GO" id="GO:0004674">
    <property type="term" value="F:protein serine/threonine kinase activity"/>
    <property type="evidence" value="ECO:0007669"/>
    <property type="project" value="UniProtKB-KW"/>
</dbReference>
<feature type="domain" description="Protein kinase" evidence="7">
    <location>
        <begin position="6"/>
        <end position="271"/>
    </location>
</feature>
<accession>A0A1C6W421</accession>
<dbReference type="SMART" id="SM00220">
    <property type="entry name" value="S_TKc"/>
    <property type="match status" value="1"/>
</dbReference>
<dbReference type="InterPro" id="IPR011009">
    <property type="entry name" value="Kinase-like_dom_sf"/>
</dbReference>
<organism evidence="8 9">
    <name type="scientific">Micromonospora peucetia</name>
    <dbReference type="NCBI Taxonomy" id="47871"/>
    <lineage>
        <taxon>Bacteria</taxon>
        <taxon>Bacillati</taxon>
        <taxon>Actinomycetota</taxon>
        <taxon>Actinomycetes</taxon>
        <taxon>Micromonosporales</taxon>
        <taxon>Micromonosporaceae</taxon>
        <taxon>Micromonospora</taxon>
    </lineage>
</organism>
<keyword evidence="6" id="KW-0067">ATP-binding</keyword>
<dbReference type="InterPro" id="IPR008271">
    <property type="entry name" value="Ser/Thr_kinase_AS"/>
</dbReference>
<dbReference type="Gene3D" id="3.30.200.20">
    <property type="entry name" value="Phosphorylase Kinase, domain 1"/>
    <property type="match status" value="1"/>
</dbReference>
<dbReference type="Proteomes" id="UP000199343">
    <property type="component" value="Unassembled WGS sequence"/>
</dbReference>
<evidence type="ECO:0000256" key="1">
    <source>
        <dbReference type="ARBA" id="ARBA00012513"/>
    </source>
</evidence>
<keyword evidence="5 8" id="KW-0418">Kinase</keyword>
<dbReference type="SUPFAM" id="SSF56112">
    <property type="entry name" value="Protein kinase-like (PK-like)"/>
    <property type="match status" value="1"/>
</dbReference>
<keyword evidence="3" id="KW-0808">Transferase</keyword>
<dbReference type="InterPro" id="IPR000719">
    <property type="entry name" value="Prot_kinase_dom"/>
</dbReference>
<keyword evidence="4" id="KW-0547">Nucleotide-binding</keyword>
<dbReference type="Pfam" id="PF00069">
    <property type="entry name" value="Pkinase"/>
    <property type="match status" value="1"/>
</dbReference>
<reference evidence="8 9" key="1">
    <citation type="submission" date="2016-06" db="EMBL/GenBank/DDBJ databases">
        <authorList>
            <person name="Kjaerup R.B."/>
            <person name="Dalgaard T.S."/>
            <person name="Juul-Madsen H.R."/>
        </authorList>
    </citation>
    <scope>NUCLEOTIDE SEQUENCE [LARGE SCALE GENOMIC DNA]</scope>
    <source>
        <strain evidence="8 9">DSM 43363</strain>
    </source>
</reference>
<dbReference type="GO" id="GO:0005524">
    <property type="term" value="F:ATP binding"/>
    <property type="evidence" value="ECO:0007669"/>
    <property type="project" value="UniProtKB-KW"/>
</dbReference>
<dbReference type="Gene3D" id="1.10.510.10">
    <property type="entry name" value="Transferase(Phosphotransferase) domain 1"/>
    <property type="match status" value="1"/>
</dbReference>
<evidence type="ECO:0000256" key="6">
    <source>
        <dbReference type="ARBA" id="ARBA00022840"/>
    </source>
</evidence>
<evidence type="ECO:0000313" key="9">
    <source>
        <dbReference type="Proteomes" id="UP000199343"/>
    </source>
</evidence>
<name>A0A1C6W421_9ACTN</name>
<dbReference type="PROSITE" id="PS50011">
    <property type="entry name" value="PROTEIN_KINASE_DOM"/>
    <property type="match status" value="1"/>
</dbReference>
<evidence type="ECO:0000313" key="8">
    <source>
        <dbReference type="EMBL" id="SCL72930.1"/>
    </source>
</evidence>
<evidence type="ECO:0000256" key="3">
    <source>
        <dbReference type="ARBA" id="ARBA00022679"/>
    </source>
</evidence>
<dbReference type="AlphaFoldDB" id="A0A1C6W421"/>
<dbReference type="PANTHER" id="PTHR43289">
    <property type="entry name" value="MITOGEN-ACTIVATED PROTEIN KINASE KINASE KINASE 20-RELATED"/>
    <property type="match status" value="1"/>
</dbReference>
<dbReference type="STRING" id="47871.GA0070608_5255"/>
<dbReference type="PROSITE" id="PS00108">
    <property type="entry name" value="PROTEIN_KINASE_ST"/>
    <property type="match status" value="1"/>
</dbReference>
<proteinExistence type="predicted"/>